<protein>
    <submittedName>
        <fullName evidence="2">Membrane protein YqaA, SNARE-associated domain</fullName>
    </submittedName>
</protein>
<keyword evidence="1" id="KW-0472">Membrane</keyword>
<evidence type="ECO:0000256" key="1">
    <source>
        <dbReference type="SAM" id="Phobius"/>
    </source>
</evidence>
<keyword evidence="1" id="KW-0812">Transmembrane</keyword>
<proteinExistence type="predicted"/>
<feature type="transmembrane region" description="Helical" evidence="1">
    <location>
        <begin position="99"/>
        <end position="120"/>
    </location>
</feature>
<dbReference type="RefSeq" id="WP_088818219.1">
    <property type="nucleotide sequence ID" value="NZ_FYEZ01000001.1"/>
</dbReference>
<keyword evidence="1" id="KW-1133">Transmembrane helix</keyword>
<reference evidence="2 3" key="1">
    <citation type="submission" date="2017-06" db="EMBL/GenBank/DDBJ databases">
        <authorList>
            <person name="Kim H.J."/>
            <person name="Triplett B.A."/>
        </authorList>
    </citation>
    <scope>NUCLEOTIDE SEQUENCE [LARGE SCALE GENOMIC DNA]</scope>
    <source>
        <strain evidence="2 3">DSM 22179</strain>
    </source>
</reference>
<sequence>MWWLLLGTLGFGALSALVPGVPIEAWLGGVGALVDQIGIWPVAFAAALGHGLGKLPWYALGRWSLGWPWMRRQMEKPAVATRYESLVDWTERHPGWGQATMLASSVVGLPPLAVFIVVAGQLRMSPLACLVSMTVGRTLRFAGILGAFVWAIDLFRS</sequence>
<evidence type="ECO:0000313" key="3">
    <source>
        <dbReference type="Proteomes" id="UP000198122"/>
    </source>
</evidence>
<dbReference type="EMBL" id="FYEZ01000001">
    <property type="protein sequence ID" value="SNC65597.1"/>
    <property type="molecule type" value="Genomic_DNA"/>
</dbReference>
<dbReference type="AlphaFoldDB" id="A0A212THR2"/>
<gene>
    <name evidence="2" type="ORF">SAMN05445756_1375</name>
</gene>
<organism evidence="2 3">
    <name type="scientific">Kytococcus aerolatus</name>
    <dbReference type="NCBI Taxonomy" id="592308"/>
    <lineage>
        <taxon>Bacteria</taxon>
        <taxon>Bacillati</taxon>
        <taxon>Actinomycetota</taxon>
        <taxon>Actinomycetes</taxon>
        <taxon>Micrococcales</taxon>
        <taxon>Kytococcaceae</taxon>
        <taxon>Kytococcus</taxon>
    </lineage>
</organism>
<keyword evidence="3" id="KW-1185">Reference proteome</keyword>
<accession>A0A212THR2</accession>
<name>A0A212THR2_9MICO</name>
<dbReference type="OrthoDB" id="3700600at2"/>
<dbReference type="Proteomes" id="UP000198122">
    <property type="component" value="Unassembled WGS sequence"/>
</dbReference>
<feature type="transmembrane region" description="Helical" evidence="1">
    <location>
        <begin position="127"/>
        <end position="152"/>
    </location>
</feature>
<evidence type="ECO:0000313" key="2">
    <source>
        <dbReference type="EMBL" id="SNC65597.1"/>
    </source>
</evidence>